<dbReference type="GO" id="GO:0005546">
    <property type="term" value="F:phosphatidylinositol-4,5-bisphosphate binding"/>
    <property type="evidence" value="ECO:0007669"/>
    <property type="project" value="InterPro"/>
</dbReference>
<keyword evidence="3" id="KW-0268">Exocytosis</keyword>
<reference evidence="6" key="1">
    <citation type="submission" date="2013-04" db="UniProtKB">
        <authorList>
            <consortium name="EnsemblPlants"/>
        </authorList>
    </citation>
    <scope>IDENTIFICATION</scope>
</reference>
<dbReference type="InterPro" id="IPR004140">
    <property type="entry name" value="Exo70"/>
</dbReference>
<dbReference type="Proteomes" id="UP000006038">
    <property type="component" value="Unassembled WGS sequence"/>
</dbReference>
<proteinExistence type="inferred from homology"/>
<dbReference type="GO" id="GO:0006887">
    <property type="term" value="P:exocytosis"/>
    <property type="evidence" value="ECO:0007669"/>
    <property type="project" value="UniProtKB-KW"/>
</dbReference>
<evidence type="ECO:0000256" key="1">
    <source>
        <dbReference type="ARBA" id="ARBA00006756"/>
    </source>
</evidence>
<dbReference type="GO" id="GO:0000145">
    <property type="term" value="C:exocyst"/>
    <property type="evidence" value="ECO:0007669"/>
    <property type="project" value="InterPro"/>
</dbReference>
<feature type="region of interest" description="Disordered" evidence="4">
    <location>
        <begin position="457"/>
        <end position="484"/>
    </location>
</feature>
<feature type="compositionally biased region" description="Basic residues" evidence="4">
    <location>
        <begin position="468"/>
        <end position="484"/>
    </location>
</feature>
<dbReference type="eggNOG" id="KOG2344">
    <property type="taxonomic scope" value="Eukaryota"/>
</dbReference>
<evidence type="ECO:0000256" key="3">
    <source>
        <dbReference type="RuleBase" id="RU365026"/>
    </source>
</evidence>
<dbReference type="Gene3D" id="1.20.1280.170">
    <property type="entry name" value="Exocyst complex component Exo70"/>
    <property type="match status" value="1"/>
</dbReference>
<evidence type="ECO:0000256" key="2">
    <source>
        <dbReference type="ARBA" id="ARBA00022448"/>
    </source>
</evidence>
<keyword evidence="3" id="KW-0653">Protein transport</keyword>
<dbReference type="Gramene" id="OB02G21530.1">
    <property type="protein sequence ID" value="OB02G21530.1"/>
    <property type="gene ID" value="OB02G21530"/>
</dbReference>
<accession>J3LBY6</accession>
<dbReference type="InterPro" id="IPR046364">
    <property type="entry name" value="Exo70_C"/>
</dbReference>
<dbReference type="InterPro" id="IPR016159">
    <property type="entry name" value="Cullin_repeat-like_dom_sf"/>
</dbReference>
<comment type="similarity">
    <text evidence="1 3">Belongs to the EXO70 family.</text>
</comment>
<keyword evidence="7" id="KW-1185">Reference proteome</keyword>
<dbReference type="HOGENOM" id="CLU_010236_0_1_1"/>
<protein>
    <recommendedName>
        <fullName evidence="3">Exocyst subunit Exo70 family protein</fullName>
    </recommendedName>
</protein>
<dbReference type="EnsemblPlants" id="OB02G21530.1">
    <property type="protein sequence ID" value="OB02G21530.1"/>
    <property type="gene ID" value="OB02G21530"/>
</dbReference>
<dbReference type="STRING" id="4533.J3LBY6"/>
<dbReference type="Pfam" id="PF03081">
    <property type="entry name" value="Exo70_C"/>
    <property type="match status" value="1"/>
</dbReference>
<keyword evidence="2 3" id="KW-0813">Transport</keyword>
<feature type="domain" description="Exocyst complex subunit Exo70 C-terminal" evidence="5">
    <location>
        <begin position="154"/>
        <end position="446"/>
    </location>
</feature>
<comment type="function">
    <text evidence="3">Component of the exocyst complex.</text>
</comment>
<evidence type="ECO:0000256" key="4">
    <source>
        <dbReference type="SAM" id="MobiDB-lite"/>
    </source>
</evidence>
<dbReference type="PANTHER" id="PTHR12542:SF138">
    <property type="entry name" value="EXOCYST SUBUNIT EXO70 FAMILY PROTEIN"/>
    <property type="match status" value="1"/>
</dbReference>
<evidence type="ECO:0000313" key="7">
    <source>
        <dbReference type="Proteomes" id="UP000006038"/>
    </source>
</evidence>
<sequence>MAAAESIISWKDSPPVLFAFPTSDSDTTSALGIRSTYSSLVTFLEYRCLHLTPPRTAAASPPEGSAALAAERPRRACEAASTTTSPEAPLRSLLGSPDPRVVFWKLIKLRDSIHRVHLEITSLCGGGGGSPSPADAAFFRPRAVAAYLGLRYITQIADATITPHPDTLLLLLRMYDPLADLFDLSLASFLPPGAAVRRARRQLLRPTTLSVLVARISARSSKHAGSTAAGGVDEITRYLLDYIKLLLSHSSLLSMILVGDNPERGMESLKDVVISLISSLDASLHKKSRRQHQQQQQGLQWLFMASNAHHVLKQAESSETMRLLLGHGWILERREQLDGHIARYLAASWEPLLSCFQEAADDDDGDHHAGTSRIPLICFGARATSSSPSPAAAARTMITRFNVEFEETWSIHRAWKVEDGQLRDRMRRAVAGTIVPAYREFLEKRRRRVLPEFVRSMPGRGHVPGPERKHRARWQKRASWSGRR</sequence>
<dbReference type="PANTHER" id="PTHR12542">
    <property type="entry name" value="EXOCYST COMPLEX PROTEIN EXO70"/>
    <property type="match status" value="1"/>
</dbReference>
<dbReference type="SUPFAM" id="SSF74788">
    <property type="entry name" value="Cullin repeat-like"/>
    <property type="match status" value="1"/>
</dbReference>
<evidence type="ECO:0000259" key="5">
    <source>
        <dbReference type="Pfam" id="PF03081"/>
    </source>
</evidence>
<dbReference type="GO" id="GO:0015031">
    <property type="term" value="P:protein transport"/>
    <property type="evidence" value="ECO:0007669"/>
    <property type="project" value="UniProtKB-KW"/>
</dbReference>
<feature type="region of interest" description="Disordered" evidence="4">
    <location>
        <begin position="56"/>
        <end position="91"/>
    </location>
</feature>
<name>J3LBY6_ORYBR</name>
<organism evidence="6">
    <name type="scientific">Oryza brachyantha</name>
    <name type="common">malo sina</name>
    <dbReference type="NCBI Taxonomy" id="4533"/>
    <lineage>
        <taxon>Eukaryota</taxon>
        <taxon>Viridiplantae</taxon>
        <taxon>Streptophyta</taxon>
        <taxon>Embryophyta</taxon>
        <taxon>Tracheophyta</taxon>
        <taxon>Spermatophyta</taxon>
        <taxon>Magnoliopsida</taxon>
        <taxon>Liliopsida</taxon>
        <taxon>Poales</taxon>
        <taxon>Poaceae</taxon>
        <taxon>BOP clade</taxon>
        <taxon>Oryzoideae</taxon>
        <taxon>Oryzeae</taxon>
        <taxon>Oryzinae</taxon>
        <taxon>Oryza</taxon>
    </lineage>
</organism>
<dbReference type="AlphaFoldDB" id="J3LBY6"/>
<evidence type="ECO:0000313" key="6">
    <source>
        <dbReference type="EnsemblPlants" id="OB02G21530.1"/>
    </source>
</evidence>